<proteinExistence type="predicted"/>
<evidence type="ECO:0000313" key="4">
    <source>
        <dbReference type="Proteomes" id="UP000718281"/>
    </source>
</evidence>
<feature type="compositionally biased region" description="Polar residues" evidence="1">
    <location>
        <begin position="21"/>
        <end position="38"/>
    </location>
</feature>
<name>A0A935CD38_9MICO</name>
<dbReference type="Proteomes" id="UP000886632">
    <property type="component" value="Unassembled WGS sequence"/>
</dbReference>
<organism evidence="2 4">
    <name type="scientific">Candidatus Phosphoribacter hodrii</name>
    <dbReference type="NCBI Taxonomy" id="2953743"/>
    <lineage>
        <taxon>Bacteria</taxon>
        <taxon>Bacillati</taxon>
        <taxon>Actinomycetota</taxon>
        <taxon>Actinomycetes</taxon>
        <taxon>Micrococcales</taxon>
        <taxon>Dermatophilaceae</taxon>
        <taxon>Candidatus Phosphoribacter</taxon>
    </lineage>
</organism>
<dbReference type="AlphaFoldDB" id="A0A935CD38"/>
<dbReference type="EMBL" id="JADIXZ010000004">
    <property type="protein sequence ID" value="MBK6300559.1"/>
    <property type="molecule type" value="Genomic_DNA"/>
</dbReference>
<protein>
    <submittedName>
        <fullName evidence="2">Uncharacterized protein</fullName>
    </submittedName>
</protein>
<evidence type="ECO:0000313" key="3">
    <source>
        <dbReference type="EMBL" id="MBL0004721.1"/>
    </source>
</evidence>
<feature type="region of interest" description="Disordered" evidence="1">
    <location>
        <begin position="1"/>
        <end position="72"/>
    </location>
</feature>
<sequence>MSDARVGGASEIEAEFVDSGVSESVTPDSTPAESGTSQPITPEPITPESPMPSAAADGLFPAPAPAPPHTGDHVVDRVLADLHVALGRDLDEQIEVADTVGEALHRRLQDLDSE</sequence>
<accession>A0A935CD38</accession>
<dbReference type="Proteomes" id="UP000718281">
    <property type="component" value="Unassembled WGS sequence"/>
</dbReference>
<evidence type="ECO:0000256" key="1">
    <source>
        <dbReference type="SAM" id="MobiDB-lite"/>
    </source>
</evidence>
<dbReference type="EMBL" id="JADKGK010000022">
    <property type="protein sequence ID" value="MBL0004721.1"/>
    <property type="molecule type" value="Genomic_DNA"/>
</dbReference>
<feature type="compositionally biased region" description="Pro residues" evidence="1">
    <location>
        <begin position="41"/>
        <end position="50"/>
    </location>
</feature>
<reference evidence="2 4" key="1">
    <citation type="submission" date="2020-10" db="EMBL/GenBank/DDBJ databases">
        <title>Connecting structure to function with the recovery of over 1000 high-quality activated sludge metagenome-assembled genomes encoding full-length rRNA genes using long-read sequencing.</title>
        <authorList>
            <person name="Singleton C.M."/>
            <person name="Petriglieri F."/>
            <person name="Kristensen J.M."/>
            <person name="Kirkegaard R.H."/>
            <person name="Michaelsen T.Y."/>
            <person name="Andersen M.H."/>
            <person name="Karst S.M."/>
            <person name="Dueholm M.S."/>
            <person name="Nielsen P.H."/>
            <person name="Albertsen M."/>
        </authorList>
    </citation>
    <scope>NUCLEOTIDE SEQUENCE [LARGE SCALE GENOMIC DNA]</scope>
    <source>
        <strain evidence="2">AalE_18-Q3-R2-46_BAT3C.188</strain>
        <strain evidence="3">Ribe_18-Q3-R11-54_MAXAC.001</strain>
    </source>
</reference>
<gene>
    <name evidence="2" type="ORF">IPF40_05725</name>
    <name evidence="3" type="ORF">IPP00_12315</name>
</gene>
<evidence type="ECO:0000313" key="2">
    <source>
        <dbReference type="EMBL" id="MBK6300559.1"/>
    </source>
</evidence>
<comment type="caution">
    <text evidence="2">The sequence shown here is derived from an EMBL/GenBank/DDBJ whole genome shotgun (WGS) entry which is preliminary data.</text>
</comment>